<dbReference type="Proteomes" id="UP000018208">
    <property type="component" value="Unassembled WGS sequence"/>
</dbReference>
<accession>A0A9P8LZZ3</accession>
<dbReference type="AlphaFoldDB" id="A0A9P8LZZ3"/>
<proteinExistence type="predicted"/>
<gene>
    <name evidence="1" type="ORF">SS50377_20395</name>
</gene>
<evidence type="ECO:0000313" key="1">
    <source>
        <dbReference type="EMBL" id="KAH0577047.1"/>
    </source>
</evidence>
<dbReference type="GeneID" id="94294418"/>
<keyword evidence="2" id="KW-1185">Reference proteome</keyword>
<dbReference type="RefSeq" id="XP_067767820.1">
    <property type="nucleotide sequence ID" value="XM_067904338.1"/>
</dbReference>
<reference evidence="1 2" key="1">
    <citation type="journal article" date="2014" name="PLoS Genet.">
        <title>The Genome of Spironucleus salmonicida Highlights a Fish Pathogen Adapted to Fluctuating Environments.</title>
        <authorList>
            <person name="Xu F."/>
            <person name="Jerlstrom-Hultqvist J."/>
            <person name="Einarsson E."/>
            <person name="Astvaldsson A."/>
            <person name="Svard S.G."/>
            <person name="Andersson J.O."/>
        </authorList>
    </citation>
    <scope>NUCLEOTIDE SEQUENCE [LARGE SCALE GENOMIC DNA]</scope>
    <source>
        <strain evidence="1 2">ATCC 50377</strain>
    </source>
</reference>
<dbReference type="EMBL" id="AUWU02000001">
    <property type="protein sequence ID" value="KAH0577047.1"/>
    <property type="molecule type" value="Genomic_DNA"/>
</dbReference>
<sequence length="169" mass="19579">MNPSERNPFPVQITISPTRYQTNHAKSSIEIKNGYMSRHFKNDSHSDIIQNEQREKPGVGAYTLRKVQSQLSQSNFTFRLVRPQSRKTYVDQAVESQTCSHDFYEIGPAFKRTRASGIGVKMAPRFQQYRQQLDGKIHYRDYLKEARGERLPLKSNPLENTTDCLSIPQ</sequence>
<dbReference type="KEGG" id="ssao:94294418"/>
<protein>
    <submittedName>
        <fullName evidence="1">Uncharacterized protein</fullName>
    </submittedName>
</protein>
<name>A0A9P8LZZ3_9EUKA</name>
<comment type="caution">
    <text evidence="1">The sequence shown here is derived from an EMBL/GenBank/DDBJ whole genome shotgun (WGS) entry which is preliminary data.</text>
</comment>
<organism evidence="1 2">
    <name type="scientific">Spironucleus salmonicida</name>
    <dbReference type="NCBI Taxonomy" id="348837"/>
    <lineage>
        <taxon>Eukaryota</taxon>
        <taxon>Metamonada</taxon>
        <taxon>Diplomonadida</taxon>
        <taxon>Hexamitidae</taxon>
        <taxon>Hexamitinae</taxon>
        <taxon>Spironucleus</taxon>
    </lineage>
</organism>
<evidence type="ECO:0000313" key="2">
    <source>
        <dbReference type="Proteomes" id="UP000018208"/>
    </source>
</evidence>